<organism evidence="3">
    <name type="scientific">Spironucleus salmonicida</name>
    <dbReference type="NCBI Taxonomy" id="348837"/>
    <lineage>
        <taxon>Eukaryota</taxon>
        <taxon>Metamonada</taxon>
        <taxon>Diplomonadida</taxon>
        <taxon>Hexamitidae</taxon>
        <taxon>Hexamitinae</taxon>
        <taxon>Spironucleus</taxon>
    </lineage>
</organism>
<accession>V6LP73</accession>
<reference evidence="4" key="2">
    <citation type="submission" date="2020-12" db="EMBL/GenBank/DDBJ databases">
        <title>New Spironucleus salmonicida genome in near-complete chromosomes.</title>
        <authorList>
            <person name="Xu F."/>
            <person name="Kurt Z."/>
            <person name="Jimenez-Gonzalez A."/>
            <person name="Astvaldsson A."/>
            <person name="Andersson J.O."/>
            <person name="Svard S.G."/>
        </authorList>
    </citation>
    <scope>NUCLEOTIDE SEQUENCE</scope>
    <source>
        <strain evidence="4">ATCC 50377</strain>
    </source>
</reference>
<name>V6LP73_9EUKA</name>
<dbReference type="Proteomes" id="UP000018208">
    <property type="component" value="Unassembled WGS sequence"/>
</dbReference>
<dbReference type="AlphaFoldDB" id="V6LP73"/>
<evidence type="ECO:0000313" key="4">
    <source>
        <dbReference type="EMBL" id="KAH0573791.1"/>
    </source>
</evidence>
<evidence type="ECO:0000256" key="2">
    <source>
        <dbReference type="SAM" id="MobiDB-lite"/>
    </source>
</evidence>
<evidence type="ECO:0000313" key="5">
    <source>
        <dbReference type="Proteomes" id="UP000018208"/>
    </source>
</evidence>
<evidence type="ECO:0000256" key="1">
    <source>
        <dbReference type="SAM" id="Coils"/>
    </source>
</evidence>
<gene>
    <name evidence="3" type="ORF">SS50377_13489</name>
    <name evidence="4" type="ORF">SS50377_23726</name>
</gene>
<proteinExistence type="predicted"/>
<sequence length="451" mass="52081">MNNLPSDPQQLKKIVTKLLTENHSLKQHSQTRSELTKSVQNLSQNPQFSTSILLSKNQELQCQLQEMLETQKAAKREIITIKSELHKQNLEWKTQLQLNSNKQLTEYNDLIIVNQNLQKNLTHYTSFLTTIKQLLNIQQQDIDTIELEAIGEVETMKQIIQNQQIQISEKDHKIDDMCETQNELLEEIQKVKNEEQLECFELQIQELASLLELQQAQIAGLRSEKSILNTEKSQLEKEVQSLSSDAKNMGLATHLLVPLNEKIEELTAENQRLKDEVSRIINKTKNNEHVNQNSLQEESSLKINIQASNQNQINNLNANLQPIQRLDSQQQYYENSKPIYAHIPDNLSHSQIEGVESQFRSQILKENTTKSQLLGSAEHQEDQEHTLDSLVGSLIQSSQQDDLLKQSQQSKSGQSISVEDIDHMIHTKHNDLYARVMQRRLEKQKLKIEIE</sequence>
<feature type="coiled-coil region" evidence="1">
    <location>
        <begin position="25"/>
        <end position="77"/>
    </location>
</feature>
<feature type="coiled-coil region" evidence="1">
    <location>
        <begin position="174"/>
        <end position="283"/>
    </location>
</feature>
<dbReference type="VEuPathDB" id="GiardiaDB:SS50377_23726"/>
<feature type="region of interest" description="Disordered" evidence="2">
    <location>
        <begin position="401"/>
        <end position="421"/>
    </location>
</feature>
<reference evidence="3 4" key="1">
    <citation type="journal article" date="2014" name="PLoS Genet.">
        <title>The Genome of Spironucleus salmonicida Highlights a Fish Pathogen Adapted to Fluctuating Environments.</title>
        <authorList>
            <person name="Xu F."/>
            <person name="Jerlstrom-Hultqvist J."/>
            <person name="Einarsson E."/>
            <person name="Astvaldsson A."/>
            <person name="Svard S.G."/>
            <person name="Andersson J.O."/>
        </authorList>
    </citation>
    <scope>NUCLEOTIDE SEQUENCE</scope>
    <source>
        <strain evidence="4">ATCC 50377</strain>
    </source>
</reference>
<feature type="compositionally biased region" description="Low complexity" evidence="2">
    <location>
        <begin position="401"/>
        <end position="417"/>
    </location>
</feature>
<keyword evidence="5" id="KW-1185">Reference proteome</keyword>
<protein>
    <submittedName>
        <fullName evidence="3">Uncharacterized protein</fullName>
    </submittedName>
</protein>
<dbReference type="EMBL" id="AUWU02000004">
    <property type="protein sequence ID" value="KAH0573791.1"/>
    <property type="molecule type" value="Genomic_DNA"/>
</dbReference>
<evidence type="ECO:0000313" key="3">
    <source>
        <dbReference type="EMBL" id="EST46405.1"/>
    </source>
</evidence>
<dbReference type="EMBL" id="KI546074">
    <property type="protein sequence ID" value="EST46405.1"/>
    <property type="molecule type" value="Genomic_DNA"/>
</dbReference>
<keyword evidence="1" id="KW-0175">Coiled coil</keyword>